<accession>A0A0F9GUQ3</accession>
<reference evidence="1" key="1">
    <citation type="journal article" date="2015" name="Nature">
        <title>Complex archaea that bridge the gap between prokaryotes and eukaryotes.</title>
        <authorList>
            <person name="Spang A."/>
            <person name="Saw J.H."/>
            <person name="Jorgensen S.L."/>
            <person name="Zaremba-Niedzwiedzka K."/>
            <person name="Martijn J."/>
            <person name="Lind A.E."/>
            <person name="van Eijk R."/>
            <person name="Schleper C."/>
            <person name="Guy L."/>
            <person name="Ettema T.J."/>
        </authorList>
    </citation>
    <scope>NUCLEOTIDE SEQUENCE</scope>
</reference>
<comment type="caution">
    <text evidence="1">The sequence shown here is derived from an EMBL/GenBank/DDBJ whole genome shotgun (WGS) entry which is preliminary data.</text>
</comment>
<sequence length="90" mass="11036">MGLKNESDEHNNIHKVIKESSNRIMKELHNRGKTMKEFNRNITLRVIYESLGLVVSLMDALEFEYMVDWRNTIQKWRMEMRRRRNWLPND</sequence>
<proteinExistence type="predicted"/>
<evidence type="ECO:0000313" key="1">
    <source>
        <dbReference type="EMBL" id="KKM02565.1"/>
    </source>
</evidence>
<dbReference type="AlphaFoldDB" id="A0A0F9GUQ3"/>
<gene>
    <name evidence="1" type="ORF">LCGC14_1783220</name>
</gene>
<dbReference type="EMBL" id="LAZR01016897">
    <property type="protein sequence ID" value="KKM02565.1"/>
    <property type="molecule type" value="Genomic_DNA"/>
</dbReference>
<organism evidence="1">
    <name type="scientific">marine sediment metagenome</name>
    <dbReference type="NCBI Taxonomy" id="412755"/>
    <lineage>
        <taxon>unclassified sequences</taxon>
        <taxon>metagenomes</taxon>
        <taxon>ecological metagenomes</taxon>
    </lineage>
</organism>
<name>A0A0F9GUQ3_9ZZZZ</name>
<protein>
    <submittedName>
        <fullName evidence="1">Uncharacterized protein</fullName>
    </submittedName>
</protein>